<protein>
    <recommendedName>
        <fullName evidence="4">Poly [ADP-ribose] polymerase</fullName>
        <shortName evidence="4">PARP</shortName>
        <ecNumber evidence="4">2.4.2.-</ecNumber>
    </recommendedName>
</protein>
<dbReference type="EMBL" id="LJIJ01001103">
    <property type="protein sequence ID" value="ODM92981.1"/>
    <property type="molecule type" value="Genomic_DNA"/>
</dbReference>
<proteinExistence type="predicted"/>
<evidence type="ECO:0000313" key="7">
    <source>
        <dbReference type="EMBL" id="ODM92981.1"/>
    </source>
</evidence>
<dbReference type="SUPFAM" id="SSF56399">
    <property type="entry name" value="ADP-ribosylation"/>
    <property type="match status" value="1"/>
</dbReference>
<keyword evidence="8" id="KW-1185">Reference proteome</keyword>
<comment type="caution">
    <text evidence="7">The sequence shown here is derived from an EMBL/GenBank/DDBJ whole genome shotgun (WGS) entry which is preliminary data.</text>
</comment>
<keyword evidence="3 4" id="KW-0520">NAD</keyword>
<keyword evidence="2 4" id="KW-0808">Transferase</keyword>
<dbReference type="InterPro" id="IPR012317">
    <property type="entry name" value="Poly(ADP-ribose)pol_cat_dom"/>
</dbReference>
<dbReference type="AlphaFoldDB" id="A0A1D2MJ59"/>
<dbReference type="GO" id="GO:0006302">
    <property type="term" value="P:double-strand break repair"/>
    <property type="evidence" value="ECO:0007669"/>
    <property type="project" value="TreeGrafter"/>
</dbReference>
<dbReference type="GO" id="GO:1990404">
    <property type="term" value="F:NAD+-protein mono-ADP-ribosyltransferase activity"/>
    <property type="evidence" value="ECO:0007669"/>
    <property type="project" value="TreeGrafter"/>
</dbReference>
<dbReference type="GO" id="GO:0070212">
    <property type="term" value="P:protein poly-ADP-ribosylation"/>
    <property type="evidence" value="ECO:0007669"/>
    <property type="project" value="TreeGrafter"/>
</dbReference>
<dbReference type="PANTHER" id="PTHR10459:SF66">
    <property type="entry name" value="PROTEIN MONO-ADP-RIBOSYLTRANSFERASE PARP3"/>
    <property type="match status" value="1"/>
</dbReference>
<dbReference type="GO" id="GO:0003950">
    <property type="term" value="F:NAD+ poly-ADP-ribosyltransferase activity"/>
    <property type="evidence" value="ECO:0007669"/>
    <property type="project" value="UniProtKB-UniRule"/>
</dbReference>
<dbReference type="GO" id="GO:0035861">
    <property type="term" value="C:site of double-strand break"/>
    <property type="evidence" value="ECO:0007669"/>
    <property type="project" value="TreeGrafter"/>
</dbReference>
<feature type="domain" description="PARP catalytic" evidence="6">
    <location>
        <begin position="62"/>
        <end position="290"/>
    </location>
</feature>
<dbReference type="PROSITE" id="PS51059">
    <property type="entry name" value="PARP_CATALYTIC"/>
    <property type="match status" value="1"/>
</dbReference>
<evidence type="ECO:0000256" key="3">
    <source>
        <dbReference type="ARBA" id="ARBA00023027"/>
    </source>
</evidence>
<dbReference type="Proteomes" id="UP000094527">
    <property type="component" value="Unassembled WGS sequence"/>
</dbReference>
<dbReference type="OrthoDB" id="429950at2759"/>
<evidence type="ECO:0000256" key="5">
    <source>
        <dbReference type="SAM" id="MobiDB-lite"/>
    </source>
</evidence>
<dbReference type="EC" id="2.4.2.-" evidence="4"/>
<keyword evidence="1 4" id="KW-0328">Glycosyltransferase</keyword>
<feature type="region of interest" description="Disordered" evidence="5">
    <location>
        <begin position="1"/>
        <end position="44"/>
    </location>
</feature>
<dbReference type="InterPro" id="IPR050800">
    <property type="entry name" value="ARTD/PARP"/>
</dbReference>
<evidence type="ECO:0000313" key="8">
    <source>
        <dbReference type="Proteomes" id="UP000094527"/>
    </source>
</evidence>
<dbReference type="STRING" id="48709.A0A1D2MJ59"/>
<dbReference type="Pfam" id="PF00644">
    <property type="entry name" value="PARP"/>
    <property type="match status" value="1"/>
</dbReference>
<reference evidence="7 8" key="1">
    <citation type="journal article" date="2016" name="Genome Biol. Evol.">
        <title>Gene Family Evolution Reflects Adaptation to Soil Environmental Stressors in the Genome of the Collembolan Orchesella cincta.</title>
        <authorList>
            <person name="Faddeeva-Vakhrusheva A."/>
            <person name="Derks M.F."/>
            <person name="Anvar S.Y."/>
            <person name="Agamennone V."/>
            <person name="Suring W."/>
            <person name="Smit S."/>
            <person name="van Straalen N.M."/>
            <person name="Roelofs D."/>
        </authorList>
    </citation>
    <scope>NUCLEOTIDE SEQUENCE [LARGE SCALE GENOMIC DNA]</scope>
    <source>
        <tissue evidence="7">Mixed pool</tissue>
    </source>
</reference>
<dbReference type="GO" id="GO:0005730">
    <property type="term" value="C:nucleolus"/>
    <property type="evidence" value="ECO:0007669"/>
    <property type="project" value="TreeGrafter"/>
</dbReference>
<dbReference type="Gene3D" id="3.90.228.10">
    <property type="match status" value="1"/>
</dbReference>
<evidence type="ECO:0000256" key="4">
    <source>
        <dbReference type="RuleBase" id="RU362114"/>
    </source>
</evidence>
<name>A0A1D2MJ59_ORCCI</name>
<gene>
    <name evidence="7" type="ORF">Ocin01_13696</name>
</gene>
<evidence type="ECO:0000256" key="2">
    <source>
        <dbReference type="ARBA" id="ARBA00022679"/>
    </source>
</evidence>
<evidence type="ECO:0000259" key="6">
    <source>
        <dbReference type="PROSITE" id="PS51059"/>
    </source>
</evidence>
<sequence>MLTKRDRKQSKDAGGPKPISRRKPKPDILVVPSSNDTSSRKRKREERQIELAAVNILKGIPHLIDRKRAITQWLHVARPVQEDEPIHEFILKYINNSQDHDYGIQVLNILQLVRVDDVDYEKGWNWECQSRMLLWHGTLETKVASILLNGFQLPEPAWQMFGTGLYFADRASKSANYCDINKSPKPNTKGYLLLCDVLIGQAYHATEANNGYRKPPCGCDSVIANGSNVPNPTETISYRGSRIPLGKTVQNVYTFPTLKLLFNEYVVYHPEKVKPLYLVKFEFVTKPVLHVG</sequence>
<dbReference type="OMA" id="TASEFRM"/>
<evidence type="ECO:0000256" key="1">
    <source>
        <dbReference type="ARBA" id="ARBA00022676"/>
    </source>
</evidence>
<organism evidence="7 8">
    <name type="scientific">Orchesella cincta</name>
    <name type="common">Springtail</name>
    <name type="synonym">Podura cincta</name>
    <dbReference type="NCBI Taxonomy" id="48709"/>
    <lineage>
        <taxon>Eukaryota</taxon>
        <taxon>Metazoa</taxon>
        <taxon>Ecdysozoa</taxon>
        <taxon>Arthropoda</taxon>
        <taxon>Hexapoda</taxon>
        <taxon>Collembola</taxon>
        <taxon>Entomobryomorpha</taxon>
        <taxon>Entomobryoidea</taxon>
        <taxon>Orchesellidae</taxon>
        <taxon>Orchesellinae</taxon>
        <taxon>Orchesella</taxon>
    </lineage>
</organism>
<dbReference type="PANTHER" id="PTHR10459">
    <property type="entry name" value="DNA LIGASE"/>
    <property type="match status" value="1"/>
</dbReference>
<accession>A0A1D2MJ59</accession>